<dbReference type="EMBL" id="RAXV01000018">
    <property type="protein sequence ID" value="RKG31072.1"/>
    <property type="molecule type" value="Genomic_DNA"/>
</dbReference>
<evidence type="ECO:0000313" key="2">
    <source>
        <dbReference type="Proteomes" id="UP000282388"/>
    </source>
</evidence>
<dbReference type="AlphaFoldDB" id="A0A3A8E7R2"/>
<reference evidence="1 2" key="1">
    <citation type="submission" date="2018-09" db="EMBL/GenBank/DDBJ databases">
        <title>The draft genome of Acinetobacter spp. strains.</title>
        <authorList>
            <person name="Qin J."/>
            <person name="Feng Y."/>
            <person name="Zong Z."/>
        </authorList>
    </citation>
    <scope>NUCLEOTIDE SEQUENCE [LARGE SCALE GENOMIC DNA]</scope>
    <source>
        <strain evidence="1 2">WCHAc060012</strain>
    </source>
</reference>
<dbReference type="RefSeq" id="WP_120402611.1">
    <property type="nucleotide sequence ID" value="NZ_RAXV01000018.1"/>
</dbReference>
<accession>A0A3A8E7R2</accession>
<keyword evidence="2" id="KW-1185">Reference proteome</keyword>
<protein>
    <submittedName>
        <fullName evidence="1">Uncharacterized protein</fullName>
    </submittedName>
</protein>
<gene>
    <name evidence="1" type="ORF">D7V32_09310</name>
</gene>
<name>A0A3A8E7R2_9GAMM</name>
<dbReference type="OrthoDB" id="6694810at2"/>
<sequence>MKTLVISLFLFIVGSLGVFVYCSAEEKRQQAVSQLIKEERSYNLHHTSAVQANLPKEPQRLIGREL</sequence>
<proteinExistence type="predicted"/>
<comment type="caution">
    <text evidence="1">The sequence shown here is derived from an EMBL/GenBank/DDBJ whole genome shotgun (WGS) entry which is preliminary data.</text>
</comment>
<dbReference type="Proteomes" id="UP000282388">
    <property type="component" value="Unassembled WGS sequence"/>
</dbReference>
<organism evidence="1 2">
    <name type="scientific">Acinetobacter tianfuensis</name>
    <dbReference type="NCBI Taxonomy" id="2419603"/>
    <lineage>
        <taxon>Bacteria</taxon>
        <taxon>Pseudomonadati</taxon>
        <taxon>Pseudomonadota</taxon>
        <taxon>Gammaproteobacteria</taxon>
        <taxon>Moraxellales</taxon>
        <taxon>Moraxellaceae</taxon>
        <taxon>Acinetobacter</taxon>
    </lineage>
</organism>
<evidence type="ECO:0000313" key="1">
    <source>
        <dbReference type="EMBL" id="RKG31072.1"/>
    </source>
</evidence>